<evidence type="ECO:0000313" key="3">
    <source>
        <dbReference type="Proteomes" id="UP001445076"/>
    </source>
</evidence>
<organism evidence="2 3">
    <name type="scientific">Cherax quadricarinatus</name>
    <name type="common">Australian red claw crayfish</name>
    <dbReference type="NCBI Taxonomy" id="27406"/>
    <lineage>
        <taxon>Eukaryota</taxon>
        <taxon>Metazoa</taxon>
        <taxon>Ecdysozoa</taxon>
        <taxon>Arthropoda</taxon>
        <taxon>Crustacea</taxon>
        <taxon>Multicrustacea</taxon>
        <taxon>Malacostraca</taxon>
        <taxon>Eumalacostraca</taxon>
        <taxon>Eucarida</taxon>
        <taxon>Decapoda</taxon>
        <taxon>Pleocyemata</taxon>
        <taxon>Astacidea</taxon>
        <taxon>Parastacoidea</taxon>
        <taxon>Parastacidae</taxon>
        <taxon>Cherax</taxon>
    </lineage>
</organism>
<gene>
    <name evidence="2" type="ORF">OTU49_004635</name>
</gene>
<proteinExistence type="predicted"/>
<name>A0AAW0X0P0_CHEQU</name>
<sequence>VDTGEAVSALTTPAPSGTLHAKKYITVFYIILNIGHILSEKIPAVNMTTEDPYYNRRAKGTKFRAFRHRVSLAVLAVSGLIGIGFHYLPHSQVLVQKIKDGALDDDEAIISRKVLMLESLTRSSASIRKEIKDREEGNIP</sequence>
<dbReference type="EMBL" id="JARKIK010000043">
    <property type="protein sequence ID" value="KAK8736757.1"/>
    <property type="molecule type" value="Genomic_DNA"/>
</dbReference>
<comment type="caution">
    <text evidence="2">The sequence shown here is derived from an EMBL/GenBank/DDBJ whole genome shotgun (WGS) entry which is preliminary data.</text>
</comment>
<evidence type="ECO:0000256" key="1">
    <source>
        <dbReference type="SAM" id="Phobius"/>
    </source>
</evidence>
<feature type="non-terminal residue" evidence="2">
    <location>
        <position position="1"/>
    </location>
</feature>
<accession>A0AAW0X0P0</accession>
<keyword evidence="3" id="KW-1185">Reference proteome</keyword>
<keyword evidence="1" id="KW-0812">Transmembrane</keyword>
<keyword evidence="1" id="KW-1133">Transmembrane helix</keyword>
<dbReference type="AlphaFoldDB" id="A0AAW0X0P0"/>
<protein>
    <submittedName>
        <fullName evidence="2">Uncharacterized protein</fullName>
    </submittedName>
</protein>
<feature type="transmembrane region" description="Helical" evidence="1">
    <location>
        <begin position="70"/>
        <end position="88"/>
    </location>
</feature>
<dbReference type="EMBL" id="JARKIK010000043">
    <property type="protein sequence ID" value="KAK8736760.1"/>
    <property type="molecule type" value="Genomic_DNA"/>
</dbReference>
<reference evidence="2 3" key="1">
    <citation type="journal article" date="2024" name="BMC Genomics">
        <title>Genome assembly of redclaw crayfish (Cherax quadricarinatus) provides insights into its immune adaptation and hypoxia tolerance.</title>
        <authorList>
            <person name="Liu Z."/>
            <person name="Zheng J."/>
            <person name="Li H."/>
            <person name="Fang K."/>
            <person name="Wang S."/>
            <person name="He J."/>
            <person name="Zhou D."/>
            <person name="Weng S."/>
            <person name="Chi M."/>
            <person name="Gu Z."/>
            <person name="He J."/>
            <person name="Li F."/>
            <person name="Wang M."/>
        </authorList>
    </citation>
    <scope>NUCLEOTIDE SEQUENCE [LARGE SCALE GENOMIC DNA]</scope>
    <source>
        <strain evidence="2">ZL_2023a</strain>
    </source>
</reference>
<evidence type="ECO:0000313" key="2">
    <source>
        <dbReference type="EMBL" id="KAK8736760.1"/>
    </source>
</evidence>
<dbReference type="Proteomes" id="UP001445076">
    <property type="component" value="Unassembled WGS sequence"/>
</dbReference>
<keyword evidence="1" id="KW-0472">Membrane</keyword>
<reference evidence="2" key="2">
    <citation type="submission" date="2024-01" db="EMBL/GenBank/DDBJ databases">
        <authorList>
            <person name="He J."/>
            <person name="Wang M."/>
            <person name="Zheng J."/>
            <person name="Liu Z."/>
        </authorList>
    </citation>
    <scope>NUCLEOTIDE SEQUENCE</scope>
    <source>
        <strain evidence="2">ZL_2023a</strain>
        <tissue evidence="2">Muscle</tissue>
    </source>
</reference>